<organism evidence="2 3">
    <name type="scientific">Sphingosinicella soli</name>
    <dbReference type="NCBI Taxonomy" id="333708"/>
    <lineage>
        <taxon>Bacteria</taxon>
        <taxon>Pseudomonadati</taxon>
        <taxon>Pseudomonadota</taxon>
        <taxon>Alphaproteobacteria</taxon>
        <taxon>Sphingomonadales</taxon>
        <taxon>Sphingosinicellaceae</taxon>
        <taxon>Sphingosinicella</taxon>
    </lineage>
</organism>
<dbReference type="EMBL" id="JACHNZ010000017">
    <property type="protein sequence ID" value="MBB4632122.1"/>
    <property type="molecule type" value="Genomic_DNA"/>
</dbReference>
<keyword evidence="3" id="KW-1185">Reference proteome</keyword>
<evidence type="ECO:0000313" key="2">
    <source>
        <dbReference type="EMBL" id="MBB4632122.1"/>
    </source>
</evidence>
<accession>A0A7W7F705</accession>
<comment type="caution">
    <text evidence="2">The sequence shown here is derived from an EMBL/GenBank/DDBJ whole genome shotgun (WGS) entry which is preliminary data.</text>
</comment>
<dbReference type="InterPro" id="IPR011990">
    <property type="entry name" value="TPR-like_helical_dom_sf"/>
</dbReference>
<protein>
    <submittedName>
        <fullName evidence="2">TolB-like protein</fullName>
    </submittedName>
</protein>
<dbReference type="RefSeq" id="WP_184068087.1">
    <property type="nucleotide sequence ID" value="NZ_JACHNZ010000017.1"/>
</dbReference>
<dbReference type="Proteomes" id="UP000566324">
    <property type="component" value="Unassembled WGS sequence"/>
</dbReference>
<evidence type="ECO:0000256" key="1">
    <source>
        <dbReference type="SAM" id="Phobius"/>
    </source>
</evidence>
<gene>
    <name evidence="2" type="ORF">GGQ98_001741</name>
</gene>
<dbReference type="AlphaFoldDB" id="A0A7W7F705"/>
<name>A0A7W7F705_9SPHN</name>
<feature type="transmembrane region" description="Helical" evidence="1">
    <location>
        <begin position="138"/>
        <end position="156"/>
    </location>
</feature>
<reference evidence="2 3" key="1">
    <citation type="submission" date="2020-08" db="EMBL/GenBank/DDBJ databases">
        <title>Genomic Encyclopedia of Type Strains, Phase IV (KMG-IV): sequencing the most valuable type-strain genomes for metagenomic binning, comparative biology and taxonomic classification.</title>
        <authorList>
            <person name="Goeker M."/>
        </authorList>
    </citation>
    <scope>NUCLEOTIDE SEQUENCE [LARGE SCALE GENOMIC DNA]</scope>
    <source>
        <strain evidence="2 3">DSM 17328</strain>
    </source>
</reference>
<dbReference type="SUPFAM" id="SSF48452">
    <property type="entry name" value="TPR-like"/>
    <property type="match status" value="1"/>
</dbReference>
<keyword evidence="1" id="KW-0812">Transmembrane</keyword>
<keyword evidence="1" id="KW-1133">Transmembrane helix</keyword>
<keyword evidence="1" id="KW-0472">Membrane</keyword>
<evidence type="ECO:0000313" key="3">
    <source>
        <dbReference type="Proteomes" id="UP000566324"/>
    </source>
</evidence>
<sequence>MQQDPSQSPEALQRKVSAELDAIEADPTFQRSPVMRRLLRFLVTETLAGRGDTLKSYAIAVEALGRESDFDPQTDSYPRVQVARLRKLLDAHYAQGAPVDGVRIRVPSGGYAVEFVDDVSPPLAVAAEKKNTMVFVRYGLLGAAALAIVLAALFLWRTDENAWRVRNFPTVYLAPTRSLDGDRQQQDAAVDLTTSLGEGLDRFTAMDVVRSPTAKANYRIDTTLRRVPGGTRINILLTGLEDGRVVWSRSGLREPIEGRAFDVDEVGATVTARLAQPAGVIHNDGDQRNIDINTPYGCWLALRSYWRMMPPEREAPVRACISEWAAENPKSAMARGAQSWFLAQDALKLTGEERRDMLTKSHVLALSSVELQPNDPGAQYSLMRSALYLGLERQARAAADRVIYLNPNNPEFMSGVGMFKIMMGDADGEAVMRKAMELQDNPPPWVQSGFFFAAVGRDDADAALAAAEDFLMPKGPPLQHAMLAMALARSGRMEEARAEWQQVVAANQYYAETPERVFDPLPLAPRVLERSIAWLRLVSDE</sequence>
<dbReference type="Gene3D" id="1.25.40.10">
    <property type="entry name" value="Tetratricopeptide repeat domain"/>
    <property type="match status" value="1"/>
</dbReference>
<proteinExistence type="predicted"/>